<dbReference type="GO" id="GO:0003735">
    <property type="term" value="F:structural constituent of ribosome"/>
    <property type="evidence" value="ECO:0007669"/>
    <property type="project" value="InterPro"/>
</dbReference>
<dbReference type="GO" id="GO:0005840">
    <property type="term" value="C:ribosome"/>
    <property type="evidence" value="ECO:0007669"/>
    <property type="project" value="UniProtKB-KW"/>
</dbReference>
<dbReference type="GO" id="GO:1990904">
    <property type="term" value="C:ribonucleoprotein complex"/>
    <property type="evidence" value="ECO:0007669"/>
    <property type="project" value="UniProtKB-KW"/>
</dbReference>
<dbReference type="PANTHER" id="PTHR43168:SF2">
    <property type="entry name" value="LARGE RIBOSOMAL SUBUNIT PROTEIN BL33C"/>
    <property type="match status" value="1"/>
</dbReference>
<dbReference type="PANTHER" id="PTHR43168">
    <property type="entry name" value="50S RIBOSOMAL PROTEIN L33, CHLOROPLASTIC"/>
    <property type="match status" value="1"/>
</dbReference>
<dbReference type="GO" id="GO:0006412">
    <property type="term" value="P:translation"/>
    <property type="evidence" value="ECO:0007669"/>
    <property type="project" value="UniProtKB-UniRule"/>
</dbReference>
<dbReference type="NCBIfam" id="TIGR01023">
    <property type="entry name" value="rpmG_bact"/>
    <property type="match status" value="1"/>
</dbReference>
<protein>
    <recommendedName>
        <fullName evidence="4 5">Large ribosomal subunit protein bL33</fullName>
    </recommendedName>
</protein>
<evidence type="ECO:0000313" key="6">
    <source>
        <dbReference type="EMBL" id="PJC28423.1"/>
    </source>
</evidence>
<dbReference type="AlphaFoldDB" id="A0A2M8ETG9"/>
<evidence type="ECO:0000256" key="2">
    <source>
        <dbReference type="ARBA" id="ARBA00022980"/>
    </source>
</evidence>
<dbReference type="HAMAP" id="MF_00294">
    <property type="entry name" value="Ribosomal_bL33"/>
    <property type="match status" value="1"/>
</dbReference>
<dbReference type="NCBIfam" id="NF001764">
    <property type="entry name" value="PRK00504.1"/>
    <property type="match status" value="1"/>
</dbReference>
<dbReference type="Gene3D" id="2.20.28.120">
    <property type="entry name" value="Ribosomal protein L33"/>
    <property type="match status" value="1"/>
</dbReference>
<name>A0A2M8ETG9_9BACT</name>
<accession>A0A2M8ETG9</accession>
<dbReference type="PROSITE" id="PS00582">
    <property type="entry name" value="RIBOSOMAL_L33"/>
    <property type="match status" value="1"/>
</dbReference>
<gene>
    <name evidence="5 6" type="primary">rpmG</name>
    <name evidence="6" type="ORF">CO054_00250</name>
</gene>
<keyword evidence="3 5" id="KW-0687">Ribonucleoprotein</keyword>
<evidence type="ECO:0000256" key="3">
    <source>
        <dbReference type="ARBA" id="ARBA00023274"/>
    </source>
</evidence>
<reference evidence="7" key="1">
    <citation type="submission" date="2017-09" db="EMBL/GenBank/DDBJ databases">
        <title>Depth-based differentiation of microbial function through sediment-hosted aquifers and enrichment of novel symbionts in the deep terrestrial subsurface.</title>
        <authorList>
            <person name="Probst A.J."/>
            <person name="Ladd B."/>
            <person name="Jarett J.K."/>
            <person name="Geller-Mcgrath D.E."/>
            <person name="Sieber C.M.K."/>
            <person name="Emerson J.B."/>
            <person name="Anantharaman K."/>
            <person name="Thomas B.C."/>
            <person name="Malmstrom R."/>
            <person name="Stieglmeier M."/>
            <person name="Klingl A."/>
            <person name="Woyke T."/>
            <person name="Ryan C.M."/>
            <person name="Banfield J.F."/>
        </authorList>
    </citation>
    <scope>NUCLEOTIDE SEQUENCE [LARGE SCALE GENOMIC DNA]</scope>
</reference>
<dbReference type="NCBIfam" id="NF001860">
    <property type="entry name" value="PRK00595.1"/>
    <property type="match status" value="1"/>
</dbReference>
<proteinExistence type="inferred from homology"/>
<evidence type="ECO:0000256" key="5">
    <source>
        <dbReference type="HAMAP-Rule" id="MF_00294"/>
    </source>
</evidence>
<dbReference type="Pfam" id="PF00471">
    <property type="entry name" value="Ribosomal_L33"/>
    <property type="match status" value="1"/>
</dbReference>
<dbReference type="GO" id="GO:0005737">
    <property type="term" value="C:cytoplasm"/>
    <property type="evidence" value="ECO:0007669"/>
    <property type="project" value="UniProtKB-ARBA"/>
</dbReference>
<dbReference type="Proteomes" id="UP000229816">
    <property type="component" value="Unassembled WGS sequence"/>
</dbReference>
<dbReference type="InterPro" id="IPR011332">
    <property type="entry name" value="Ribosomal_zn-bd"/>
</dbReference>
<sequence length="57" mass="6636">MAKKGPRQPVILVCRVCKSQNYITEKSKTNTPEKLVLKKYCKKCRKVTEHKETSKVK</sequence>
<keyword evidence="2 5" id="KW-0689">Ribosomal protein</keyword>
<evidence type="ECO:0000256" key="1">
    <source>
        <dbReference type="ARBA" id="ARBA00007596"/>
    </source>
</evidence>
<evidence type="ECO:0000256" key="4">
    <source>
        <dbReference type="ARBA" id="ARBA00035176"/>
    </source>
</evidence>
<dbReference type="InterPro" id="IPR018264">
    <property type="entry name" value="Ribosomal_bL33_CS"/>
</dbReference>
<organism evidence="6 7">
    <name type="scientific">Candidatus Shapirobacteria bacterium CG_4_9_14_0_2_um_filter_39_11</name>
    <dbReference type="NCBI Taxonomy" id="1974478"/>
    <lineage>
        <taxon>Bacteria</taxon>
        <taxon>Candidatus Shapironibacteriota</taxon>
    </lineage>
</organism>
<comment type="caution">
    <text evidence="6">The sequence shown here is derived from an EMBL/GenBank/DDBJ whole genome shotgun (WGS) entry which is preliminary data.</text>
</comment>
<dbReference type="InterPro" id="IPR001705">
    <property type="entry name" value="Ribosomal_bL33"/>
</dbReference>
<dbReference type="InterPro" id="IPR038584">
    <property type="entry name" value="Ribosomal_bL33_sf"/>
</dbReference>
<evidence type="ECO:0000313" key="7">
    <source>
        <dbReference type="Proteomes" id="UP000229816"/>
    </source>
</evidence>
<dbReference type="EMBL" id="PFSF01000006">
    <property type="protein sequence ID" value="PJC28423.1"/>
    <property type="molecule type" value="Genomic_DNA"/>
</dbReference>
<dbReference type="SUPFAM" id="SSF57829">
    <property type="entry name" value="Zn-binding ribosomal proteins"/>
    <property type="match status" value="1"/>
</dbReference>
<comment type="similarity">
    <text evidence="1 5">Belongs to the bacterial ribosomal protein bL33 family.</text>
</comment>